<feature type="transmembrane region" description="Helical" evidence="7">
    <location>
        <begin position="251"/>
        <end position="274"/>
    </location>
</feature>
<organism evidence="9 10">
    <name type="scientific">Dongia soli</name>
    <dbReference type="NCBI Taxonomy" id="600628"/>
    <lineage>
        <taxon>Bacteria</taxon>
        <taxon>Pseudomonadati</taxon>
        <taxon>Pseudomonadota</taxon>
        <taxon>Alphaproteobacteria</taxon>
        <taxon>Rhodospirillales</taxon>
        <taxon>Dongiaceae</taxon>
        <taxon>Dongia</taxon>
    </lineage>
</organism>
<comment type="caution">
    <text evidence="9">The sequence shown here is derived from an EMBL/GenBank/DDBJ whole genome shotgun (WGS) entry which is preliminary data.</text>
</comment>
<evidence type="ECO:0000256" key="6">
    <source>
        <dbReference type="ARBA" id="ARBA00023136"/>
    </source>
</evidence>
<dbReference type="CDD" id="cd06261">
    <property type="entry name" value="TM_PBP2"/>
    <property type="match status" value="1"/>
</dbReference>
<feature type="transmembrane region" description="Helical" evidence="7">
    <location>
        <begin position="102"/>
        <end position="122"/>
    </location>
</feature>
<evidence type="ECO:0000313" key="10">
    <source>
        <dbReference type="Proteomes" id="UP001279642"/>
    </source>
</evidence>
<keyword evidence="4 7" id="KW-0812">Transmembrane</keyword>
<evidence type="ECO:0000313" key="9">
    <source>
        <dbReference type="EMBL" id="MDY0882896.1"/>
    </source>
</evidence>
<dbReference type="EMBL" id="JAXCLW010000002">
    <property type="protein sequence ID" value="MDY0882896.1"/>
    <property type="molecule type" value="Genomic_DNA"/>
</dbReference>
<feature type="transmembrane region" description="Helical" evidence="7">
    <location>
        <begin position="129"/>
        <end position="148"/>
    </location>
</feature>
<proteinExistence type="inferred from homology"/>
<dbReference type="Proteomes" id="UP001279642">
    <property type="component" value="Unassembled WGS sequence"/>
</dbReference>
<feature type="transmembrane region" description="Helical" evidence="7">
    <location>
        <begin position="55"/>
        <end position="72"/>
    </location>
</feature>
<evidence type="ECO:0000256" key="5">
    <source>
        <dbReference type="ARBA" id="ARBA00022989"/>
    </source>
</evidence>
<name>A0ABU5E9S1_9PROT</name>
<evidence type="ECO:0000256" key="3">
    <source>
        <dbReference type="ARBA" id="ARBA00022475"/>
    </source>
</evidence>
<accession>A0ABU5E9S1</accession>
<keyword evidence="6 7" id="KW-0472">Membrane</keyword>
<keyword evidence="3" id="KW-1003">Cell membrane</keyword>
<comment type="subcellular location">
    <subcellularLocation>
        <location evidence="1 7">Cell membrane</location>
        <topology evidence="1 7">Multi-pass membrane protein</topology>
    </subcellularLocation>
</comment>
<protein>
    <submittedName>
        <fullName evidence="9">ABC transporter permease subunit</fullName>
    </submittedName>
</protein>
<dbReference type="SUPFAM" id="SSF161098">
    <property type="entry name" value="MetI-like"/>
    <property type="match status" value="1"/>
</dbReference>
<evidence type="ECO:0000256" key="4">
    <source>
        <dbReference type="ARBA" id="ARBA00022692"/>
    </source>
</evidence>
<feature type="domain" description="ABC transmembrane type-1" evidence="8">
    <location>
        <begin position="99"/>
        <end position="278"/>
    </location>
</feature>
<gene>
    <name evidence="9" type="ORF">SMD27_08575</name>
</gene>
<feature type="transmembrane region" description="Helical" evidence="7">
    <location>
        <begin position="77"/>
        <end position="96"/>
    </location>
</feature>
<keyword evidence="10" id="KW-1185">Reference proteome</keyword>
<dbReference type="Gene3D" id="1.10.3720.10">
    <property type="entry name" value="MetI-like"/>
    <property type="match status" value="1"/>
</dbReference>
<dbReference type="InterPro" id="IPR035906">
    <property type="entry name" value="MetI-like_sf"/>
</dbReference>
<evidence type="ECO:0000256" key="7">
    <source>
        <dbReference type="RuleBase" id="RU363032"/>
    </source>
</evidence>
<dbReference type="Pfam" id="PF00528">
    <property type="entry name" value="BPD_transp_1"/>
    <property type="match status" value="1"/>
</dbReference>
<evidence type="ECO:0000256" key="2">
    <source>
        <dbReference type="ARBA" id="ARBA00022448"/>
    </source>
</evidence>
<comment type="similarity">
    <text evidence="7">Belongs to the binding-protein-dependent transport system permease family.</text>
</comment>
<dbReference type="RefSeq" id="WP_320507954.1">
    <property type="nucleotide sequence ID" value="NZ_JAXCLW010000002.1"/>
</dbReference>
<evidence type="ECO:0000259" key="8">
    <source>
        <dbReference type="PROSITE" id="PS50928"/>
    </source>
</evidence>
<dbReference type="PANTHER" id="PTHR47737:SF1">
    <property type="entry name" value="GLYCINE BETAINE_PROLINE BETAINE TRANSPORT SYSTEM PERMEASE PROTEIN PROW"/>
    <property type="match status" value="1"/>
</dbReference>
<feature type="transmembrane region" description="Helical" evidence="7">
    <location>
        <begin position="218"/>
        <end position="239"/>
    </location>
</feature>
<dbReference type="PANTHER" id="PTHR47737">
    <property type="entry name" value="GLYCINE BETAINE/PROLINE BETAINE TRANSPORT SYSTEM PERMEASE PROTEIN PROW"/>
    <property type="match status" value="1"/>
</dbReference>
<evidence type="ECO:0000256" key="1">
    <source>
        <dbReference type="ARBA" id="ARBA00004651"/>
    </source>
</evidence>
<keyword evidence="5 7" id="KW-1133">Transmembrane helix</keyword>
<dbReference type="PROSITE" id="PS50928">
    <property type="entry name" value="ABC_TM1"/>
    <property type="match status" value="1"/>
</dbReference>
<sequence>MEQLETWITDNKIPIGLWAKEFIEWIKVYFGAIFDFISDKIGGGMDASVEWLQSAHVPPLIFIAVFAILAFLRQRDWLITLLVVIGFLFILNLNLWDEMIATLLLVVYSTLLSLAIGIPIGIICARRPWLYSLVAPVLDLIQTLPSFVYLVPALALFGLGMVPAVVATFLFAIAAPVRLTYLGISQVPVALVEAGESFGSTRWQLLAKVKLPAAMPTIMAGVTQTIMLSLSMVVIAALVGAPGLGVPVVRALAQANVALGFEGGLAIVVLAIILDRVMKQPKARRRQVKKQA</sequence>
<keyword evidence="2 7" id="KW-0813">Transport</keyword>
<dbReference type="InterPro" id="IPR000515">
    <property type="entry name" value="MetI-like"/>
</dbReference>
<reference evidence="9 10" key="1">
    <citation type="journal article" date="2016" name="Antonie Van Leeuwenhoek">
        <title>Dongia soli sp. nov., isolated from soil from Dokdo, Korea.</title>
        <authorList>
            <person name="Kim D.U."/>
            <person name="Lee H."/>
            <person name="Kim H."/>
            <person name="Kim S.G."/>
            <person name="Ka J.O."/>
        </authorList>
    </citation>
    <scope>NUCLEOTIDE SEQUENCE [LARGE SCALE GENOMIC DNA]</scope>
    <source>
        <strain evidence="9 10">D78</strain>
    </source>
</reference>
<feature type="transmembrane region" description="Helical" evidence="7">
    <location>
        <begin position="154"/>
        <end position="175"/>
    </location>
</feature>